<protein>
    <submittedName>
        <fullName evidence="1">Uncharacterized protein</fullName>
    </submittedName>
</protein>
<name>A0A382N8A9_9ZZZZ</name>
<dbReference type="AlphaFoldDB" id="A0A382N8A9"/>
<dbReference type="EMBL" id="UINC01098226">
    <property type="protein sequence ID" value="SVC56585.1"/>
    <property type="molecule type" value="Genomic_DNA"/>
</dbReference>
<gene>
    <name evidence="1" type="ORF">METZ01_LOCUS309439</name>
</gene>
<reference evidence="1" key="1">
    <citation type="submission" date="2018-05" db="EMBL/GenBank/DDBJ databases">
        <authorList>
            <person name="Lanie J.A."/>
            <person name="Ng W.-L."/>
            <person name="Kazmierczak K.M."/>
            <person name="Andrzejewski T.M."/>
            <person name="Davidsen T.M."/>
            <person name="Wayne K.J."/>
            <person name="Tettelin H."/>
            <person name="Glass J.I."/>
            <person name="Rusch D."/>
            <person name="Podicherti R."/>
            <person name="Tsui H.-C.T."/>
            <person name="Winkler M.E."/>
        </authorList>
    </citation>
    <scope>NUCLEOTIDE SEQUENCE</scope>
</reference>
<evidence type="ECO:0000313" key="1">
    <source>
        <dbReference type="EMBL" id="SVC56585.1"/>
    </source>
</evidence>
<organism evidence="1">
    <name type="scientific">marine metagenome</name>
    <dbReference type="NCBI Taxonomy" id="408172"/>
    <lineage>
        <taxon>unclassified sequences</taxon>
        <taxon>metagenomes</taxon>
        <taxon>ecological metagenomes</taxon>
    </lineage>
</organism>
<sequence length="46" mass="5169">MRQLDLQAKLLIEKAEAAGNPELYELDPLTARKQFSELSKAVDVKP</sequence>
<proteinExistence type="predicted"/>
<feature type="non-terminal residue" evidence="1">
    <location>
        <position position="46"/>
    </location>
</feature>
<accession>A0A382N8A9</accession>